<gene>
    <name evidence="3" type="ORF">ERW57_16990</name>
</gene>
<evidence type="ECO:0000259" key="2">
    <source>
        <dbReference type="Pfam" id="PF13439"/>
    </source>
</evidence>
<dbReference type="PANTHER" id="PTHR45947">
    <property type="entry name" value="SULFOQUINOVOSYL TRANSFERASE SQD2"/>
    <property type="match status" value="1"/>
</dbReference>
<dbReference type="Pfam" id="PF00534">
    <property type="entry name" value="Glycos_transf_1"/>
    <property type="match status" value="1"/>
</dbReference>
<dbReference type="Proteomes" id="UP000294063">
    <property type="component" value="Unassembled WGS sequence"/>
</dbReference>
<accession>A0A4Q5KSR2</accession>
<dbReference type="InterPro" id="IPR001296">
    <property type="entry name" value="Glyco_trans_1"/>
</dbReference>
<evidence type="ECO:0000259" key="1">
    <source>
        <dbReference type="Pfam" id="PF00534"/>
    </source>
</evidence>
<reference evidence="3 4" key="1">
    <citation type="submission" date="2019-02" db="EMBL/GenBank/DDBJ databases">
        <title>Genome sequences of Aliivibrio finisterrensis strains from farmed Atlantic salmon.</title>
        <authorList>
            <person name="Bowman J.P."/>
        </authorList>
    </citation>
    <scope>NUCLEOTIDE SEQUENCE [LARGE SCALE GENOMIC DNA]</scope>
    <source>
        <strain evidence="3 4">A46</strain>
    </source>
</reference>
<dbReference type="RefSeq" id="WP_130049146.1">
    <property type="nucleotide sequence ID" value="NZ_SEZK01000043.1"/>
</dbReference>
<sequence length="391" mass="44577">MRVLVSCSSRVDQGSGILAYSKNLVECYLNSGYEVAFVFESSENHEWCQREKLTIYETNSSEDDKTETQNLIKFIESYNPDVVINNDHCYLQALAPVIKVPFLFVLHLGATSILSLAKINQDYVDAYIATTSDMKFDFQKLGIKSHKIHVVLNGLNAPFYEKHQSNNEEMHILFSGENTRRKGADKFIKMINTNKFDNCVFHWTGGSKVKDKYEAQLNRNNKVVIYDRLAKKEFYELMYSCDVFLMPSRNEGLPIALLEAMGHGLVPIASNARGAMKEVICHSENGYLCDISKWESEAADLMHYLTINTKHLDSMKKQSLLMANQNYLNGMYASKILGVANSINKVDTLEEVECYYCWHRPSSSGVTNLIVRLSNSFKIRTGLILPYKGRR</sequence>
<dbReference type="InterPro" id="IPR050194">
    <property type="entry name" value="Glycosyltransferase_grp1"/>
</dbReference>
<dbReference type="SUPFAM" id="SSF53756">
    <property type="entry name" value="UDP-Glycosyltransferase/glycogen phosphorylase"/>
    <property type="match status" value="1"/>
</dbReference>
<dbReference type="AlphaFoldDB" id="A0A4Q5KSR2"/>
<keyword evidence="3" id="KW-0808">Transferase</keyword>
<dbReference type="GO" id="GO:0016757">
    <property type="term" value="F:glycosyltransferase activity"/>
    <property type="evidence" value="ECO:0007669"/>
    <property type="project" value="InterPro"/>
</dbReference>
<protein>
    <submittedName>
        <fullName evidence="3">Glycosyltransferase</fullName>
    </submittedName>
</protein>
<organism evidence="3 4">
    <name type="scientific">Aliivibrio finisterrensis</name>
    <dbReference type="NCBI Taxonomy" id="511998"/>
    <lineage>
        <taxon>Bacteria</taxon>
        <taxon>Pseudomonadati</taxon>
        <taxon>Pseudomonadota</taxon>
        <taxon>Gammaproteobacteria</taxon>
        <taxon>Vibrionales</taxon>
        <taxon>Vibrionaceae</taxon>
        <taxon>Aliivibrio</taxon>
    </lineage>
</organism>
<proteinExistence type="predicted"/>
<evidence type="ECO:0000313" key="3">
    <source>
        <dbReference type="EMBL" id="RYU48851.1"/>
    </source>
</evidence>
<evidence type="ECO:0000313" key="4">
    <source>
        <dbReference type="Proteomes" id="UP000294063"/>
    </source>
</evidence>
<dbReference type="InterPro" id="IPR028098">
    <property type="entry name" value="Glyco_trans_4-like_N"/>
</dbReference>
<dbReference type="PANTHER" id="PTHR45947:SF3">
    <property type="entry name" value="SULFOQUINOVOSYL TRANSFERASE SQD2"/>
    <property type="match status" value="1"/>
</dbReference>
<feature type="domain" description="Glycosyltransferase subfamily 4-like N-terminal" evidence="2">
    <location>
        <begin position="19"/>
        <end position="156"/>
    </location>
</feature>
<dbReference type="EMBL" id="SEZK01000043">
    <property type="protein sequence ID" value="RYU48851.1"/>
    <property type="molecule type" value="Genomic_DNA"/>
</dbReference>
<dbReference type="CDD" id="cd03801">
    <property type="entry name" value="GT4_PimA-like"/>
    <property type="match status" value="1"/>
</dbReference>
<feature type="domain" description="Glycosyl transferase family 1" evidence="1">
    <location>
        <begin position="161"/>
        <end position="318"/>
    </location>
</feature>
<dbReference type="Pfam" id="PF13439">
    <property type="entry name" value="Glyco_transf_4"/>
    <property type="match status" value="1"/>
</dbReference>
<dbReference type="Gene3D" id="3.40.50.2000">
    <property type="entry name" value="Glycogen Phosphorylase B"/>
    <property type="match status" value="2"/>
</dbReference>
<comment type="caution">
    <text evidence="3">The sequence shown here is derived from an EMBL/GenBank/DDBJ whole genome shotgun (WGS) entry which is preliminary data.</text>
</comment>
<name>A0A4Q5KSR2_9GAMM</name>